<feature type="non-terminal residue" evidence="1">
    <location>
        <position position="1"/>
    </location>
</feature>
<protein>
    <submittedName>
        <fullName evidence="1">11550_t:CDS:1</fullName>
    </submittedName>
</protein>
<proteinExistence type="predicted"/>
<gene>
    <name evidence="1" type="ORF">RFULGI_LOCUS7405</name>
</gene>
<evidence type="ECO:0000313" key="2">
    <source>
        <dbReference type="Proteomes" id="UP000789396"/>
    </source>
</evidence>
<dbReference type="AlphaFoldDB" id="A0A9N9D4K7"/>
<sequence>LNLLQIKNSQLYKESFTLEFINAAMEYMSRCQDENHLRHKFCTPNLSEITIEMIPLLSVHDEEAYKFREIIER</sequence>
<name>A0A9N9D4K7_9GLOM</name>
<dbReference type="Proteomes" id="UP000789396">
    <property type="component" value="Unassembled WGS sequence"/>
</dbReference>
<comment type="caution">
    <text evidence="1">The sequence shown here is derived from an EMBL/GenBank/DDBJ whole genome shotgun (WGS) entry which is preliminary data.</text>
</comment>
<keyword evidence="2" id="KW-1185">Reference proteome</keyword>
<organism evidence="1 2">
    <name type="scientific">Racocetra fulgida</name>
    <dbReference type="NCBI Taxonomy" id="60492"/>
    <lineage>
        <taxon>Eukaryota</taxon>
        <taxon>Fungi</taxon>
        <taxon>Fungi incertae sedis</taxon>
        <taxon>Mucoromycota</taxon>
        <taxon>Glomeromycotina</taxon>
        <taxon>Glomeromycetes</taxon>
        <taxon>Diversisporales</taxon>
        <taxon>Gigasporaceae</taxon>
        <taxon>Racocetra</taxon>
    </lineage>
</organism>
<evidence type="ECO:0000313" key="1">
    <source>
        <dbReference type="EMBL" id="CAG8622209.1"/>
    </source>
</evidence>
<dbReference type="OrthoDB" id="10548623at2759"/>
<accession>A0A9N9D4K7</accession>
<dbReference type="EMBL" id="CAJVPZ010010676">
    <property type="protein sequence ID" value="CAG8622209.1"/>
    <property type="molecule type" value="Genomic_DNA"/>
</dbReference>
<reference evidence="1" key="1">
    <citation type="submission" date="2021-06" db="EMBL/GenBank/DDBJ databases">
        <authorList>
            <person name="Kallberg Y."/>
            <person name="Tangrot J."/>
            <person name="Rosling A."/>
        </authorList>
    </citation>
    <scope>NUCLEOTIDE SEQUENCE</scope>
    <source>
        <strain evidence="1">IN212</strain>
    </source>
</reference>